<dbReference type="Gene3D" id="1.25.40.10">
    <property type="entry name" value="Tetratricopeptide repeat domain"/>
    <property type="match status" value="1"/>
</dbReference>
<accession>A0A9W6N0V2</accession>
<sequence>MSLPTADEIIAFWRNAGPERWFEKDAAFDAAIRARFFPAYEAAAAGALRAWEDTAEGCYALILLLDQFPRNLFRGSRQAFATDAQARAIADAAIARGFDRAFELPERRFFYVPFMHSEELADQQRCVALCEAAGDAEGVHHAVIHRDIIRDFGRFPHRNPVLGRDTSEAEHTFLKDGGFAG</sequence>
<gene>
    <name evidence="1" type="ORF">GCM10017643_36750</name>
</gene>
<dbReference type="InterPro" id="IPR010323">
    <property type="entry name" value="DUF924"/>
</dbReference>
<comment type="caution">
    <text evidence="1">The sequence shown here is derived from an EMBL/GenBank/DDBJ whole genome shotgun (WGS) entry which is preliminary data.</text>
</comment>
<dbReference type="EMBL" id="BSFJ01000027">
    <property type="protein sequence ID" value="GLK73558.1"/>
    <property type="molecule type" value="Genomic_DNA"/>
</dbReference>
<organism evidence="1 2">
    <name type="scientific">Ancylobacter dichloromethanicus</name>
    <dbReference type="NCBI Taxonomy" id="518825"/>
    <lineage>
        <taxon>Bacteria</taxon>
        <taxon>Pseudomonadati</taxon>
        <taxon>Pseudomonadota</taxon>
        <taxon>Alphaproteobacteria</taxon>
        <taxon>Hyphomicrobiales</taxon>
        <taxon>Xanthobacteraceae</taxon>
        <taxon>Ancylobacter</taxon>
    </lineage>
</organism>
<name>A0A9W6N0V2_9HYPH</name>
<dbReference type="Proteomes" id="UP001143370">
    <property type="component" value="Unassembled WGS sequence"/>
</dbReference>
<dbReference type="InterPro" id="IPR011990">
    <property type="entry name" value="TPR-like_helical_dom_sf"/>
</dbReference>
<dbReference type="Pfam" id="PF06041">
    <property type="entry name" value="DUF924"/>
    <property type="match status" value="1"/>
</dbReference>
<protein>
    <recommendedName>
        <fullName evidence="3">DUF924 domain-containing protein</fullName>
    </recommendedName>
</protein>
<evidence type="ECO:0000313" key="2">
    <source>
        <dbReference type="Proteomes" id="UP001143370"/>
    </source>
</evidence>
<evidence type="ECO:0000313" key="1">
    <source>
        <dbReference type="EMBL" id="GLK73558.1"/>
    </source>
</evidence>
<dbReference type="AlphaFoldDB" id="A0A9W6N0V2"/>
<reference evidence="1" key="2">
    <citation type="submission" date="2023-01" db="EMBL/GenBank/DDBJ databases">
        <authorList>
            <person name="Sun Q."/>
            <person name="Evtushenko L."/>
        </authorList>
    </citation>
    <scope>NUCLEOTIDE SEQUENCE</scope>
    <source>
        <strain evidence="1">VKM B-2484</strain>
    </source>
</reference>
<proteinExistence type="predicted"/>
<dbReference type="RefSeq" id="WP_213376236.1">
    <property type="nucleotide sequence ID" value="NZ_BSFJ01000027.1"/>
</dbReference>
<reference evidence="1" key="1">
    <citation type="journal article" date="2014" name="Int. J. Syst. Evol. Microbiol.">
        <title>Complete genome sequence of Corynebacterium casei LMG S-19264T (=DSM 44701T), isolated from a smear-ripened cheese.</title>
        <authorList>
            <consortium name="US DOE Joint Genome Institute (JGI-PGF)"/>
            <person name="Walter F."/>
            <person name="Albersmeier A."/>
            <person name="Kalinowski J."/>
            <person name="Ruckert C."/>
        </authorList>
    </citation>
    <scope>NUCLEOTIDE SEQUENCE</scope>
    <source>
        <strain evidence="1">VKM B-2484</strain>
    </source>
</reference>
<keyword evidence="2" id="KW-1185">Reference proteome</keyword>
<dbReference type="Gene3D" id="1.20.58.320">
    <property type="entry name" value="TPR-like"/>
    <property type="match status" value="1"/>
</dbReference>
<evidence type="ECO:0008006" key="3">
    <source>
        <dbReference type="Google" id="ProtNLM"/>
    </source>
</evidence>
<dbReference type="SUPFAM" id="SSF48452">
    <property type="entry name" value="TPR-like"/>
    <property type="match status" value="1"/>
</dbReference>